<dbReference type="Pfam" id="PF00589">
    <property type="entry name" value="Phage_integrase"/>
    <property type="match status" value="1"/>
</dbReference>
<organism evidence="3">
    <name type="scientific">uncultured prokaryote</name>
    <dbReference type="NCBI Taxonomy" id="198431"/>
    <lineage>
        <taxon>unclassified sequences</taxon>
        <taxon>environmental samples</taxon>
    </lineage>
</organism>
<dbReference type="InterPro" id="IPR002104">
    <property type="entry name" value="Integrase_catalytic"/>
</dbReference>
<keyword evidence="1" id="KW-0233">DNA recombination</keyword>
<dbReference type="GO" id="GO:0015074">
    <property type="term" value="P:DNA integration"/>
    <property type="evidence" value="ECO:0007669"/>
    <property type="project" value="InterPro"/>
</dbReference>
<dbReference type="PROSITE" id="PS51898">
    <property type="entry name" value="TYR_RECOMBINASE"/>
    <property type="match status" value="1"/>
</dbReference>
<dbReference type="EMBL" id="LN854267">
    <property type="protein sequence ID" value="CRY97832.1"/>
    <property type="molecule type" value="Genomic_DNA"/>
</dbReference>
<evidence type="ECO:0000259" key="2">
    <source>
        <dbReference type="PROSITE" id="PS51898"/>
    </source>
</evidence>
<dbReference type="PANTHER" id="PTHR30349:SF82">
    <property type="entry name" value="INTEGRASE_RECOMBINASE YOEC-RELATED"/>
    <property type="match status" value="1"/>
</dbReference>
<reference evidence="3" key="2">
    <citation type="submission" date="2015-07" db="EMBL/GenBank/DDBJ databases">
        <title>Plasmids, circular viruses and viroids from rat gut.</title>
        <authorList>
            <person name="Jorgensen T.J."/>
            <person name="Hansen M.A."/>
            <person name="Xu Z."/>
            <person name="Tabak M.A."/>
            <person name="Sorensen S.J."/>
            <person name="Hansen L.H."/>
        </authorList>
    </citation>
    <scope>NUCLEOTIDE SEQUENCE</scope>
    <source>
        <plasmid evidence="3">pRGFK1766</plasmid>
    </source>
</reference>
<dbReference type="InterPro" id="IPR011010">
    <property type="entry name" value="DNA_brk_join_enz"/>
</dbReference>
<dbReference type="GO" id="GO:0006310">
    <property type="term" value="P:DNA recombination"/>
    <property type="evidence" value="ECO:0007669"/>
    <property type="project" value="UniProtKB-KW"/>
</dbReference>
<dbReference type="SUPFAM" id="SSF56349">
    <property type="entry name" value="DNA breaking-rejoining enzymes"/>
    <property type="match status" value="1"/>
</dbReference>
<geneLocation type="plasmid" evidence="3">
    <name>pRGFK1766</name>
</geneLocation>
<proteinExistence type="predicted"/>
<keyword evidence="3" id="KW-0614">Plasmid</keyword>
<dbReference type="Gene3D" id="1.10.443.10">
    <property type="entry name" value="Intergrase catalytic core"/>
    <property type="match status" value="1"/>
</dbReference>
<evidence type="ECO:0000256" key="1">
    <source>
        <dbReference type="ARBA" id="ARBA00023172"/>
    </source>
</evidence>
<dbReference type="InterPro" id="IPR050090">
    <property type="entry name" value="Tyrosine_recombinase_XerCD"/>
</dbReference>
<dbReference type="PANTHER" id="PTHR30349">
    <property type="entry name" value="PHAGE INTEGRASE-RELATED"/>
    <property type="match status" value="1"/>
</dbReference>
<dbReference type="InterPro" id="IPR013762">
    <property type="entry name" value="Integrase-like_cat_sf"/>
</dbReference>
<accession>A0A0H5QQ73</accession>
<sequence length="170" mass="19333">MQSDYIDKDTFRHILAALTEPNRLAVEVSLATGLRISDVLNIKTAQLKNGKFTALERKTGKRKTVKLNDELLSALLSISGPIYVWSNRIDCRRPRTRQAVYKDIKRAADAFRVKNLNISPHSARKIYAVTQYHKSGSLSKVQHLLNHSDEAVTMIYAIADQVSSRRKTRR</sequence>
<reference evidence="3" key="1">
    <citation type="submission" date="2015-06" db="EMBL/GenBank/DDBJ databases">
        <authorList>
            <person name="Joergensen T."/>
        </authorList>
    </citation>
    <scope>NUCLEOTIDE SEQUENCE</scope>
    <source>
        <plasmid evidence="3">pRGFK1766</plasmid>
    </source>
</reference>
<evidence type="ECO:0000313" key="3">
    <source>
        <dbReference type="EMBL" id="CRY97832.1"/>
    </source>
</evidence>
<dbReference type="GO" id="GO:0003677">
    <property type="term" value="F:DNA binding"/>
    <property type="evidence" value="ECO:0007669"/>
    <property type="project" value="InterPro"/>
</dbReference>
<dbReference type="AlphaFoldDB" id="A0A0H5QQ73"/>
<feature type="domain" description="Tyr recombinase" evidence="2">
    <location>
        <begin position="1"/>
        <end position="170"/>
    </location>
</feature>
<protein>
    <recommendedName>
        <fullName evidence="2">Tyr recombinase domain-containing protein</fullName>
    </recommendedName>
</protein>
<name>A0A0H5QQ73_9ZZZZ</name>